<name>A0A1X7F2M8_9BACT</name>
<dbReference type="AlphaFoldDB" id="A0A1X7F2M8"/>
<sequence>MERREFLKMGVAAGAMVAASALPALADPSYTSFTLKECFAMTPQQMAEQSGAVMQGWKYIHTEAAGIRNPKIRNSVVEIINNPAPKLLDVVLSRKKEVYKELDKNGWVKGVSFDAFLPENGSTDKANQPFFTSPGSGYSSHHCYPGGLATHTALNLKMSLALYNNYSDIYEFNLDKDVVVAAQILHDLHKPWVFQWQKDGECRTEQSLAGTGEHHVLGVAESIVRGLPAEVCVAQACAHGHPGFDKDEASAVNWLKAAAIIANVDPVKYGLLEKGGESLPLPRSMEAFVTHLGDHDWVLTVPAAHWLIPVTEEIAMQDYGFKKADLGSAKFHAFRNLVFSQATVMALYHLMQKDGKDALRKQINSIVVKA</sequence>
<evidence type="ECO:0000313" key="4">
    <source>
        <dbReference type="Proteomes" id="UP000192906"/>
    </source>
</evidence>
<gene>
    <name evidence="3" type="ORF">SAMN06295933_3616</name>
</gene>
<evidence type="ECO:0000256" key="1">
    <source>
        <dbReference type="ARBA" id="ARBA00023014"/>
    </source>
</evidence>
<protein>
    <recommendedName>
        <fullName evidence="5">Tat (Twin-arginine translocation) pathway signal sequence</fullName>
    </recommendedName>
</protein>
<accession>A0A1X7F2M8</accession>
<dbReference type="RefSeq" id="WP_085104815.1">
    <property type="nucleotide sequence ID" value="NZ_FWZU01000010.1"/>
</dbReference>
<keyword evidence="1" id="KW-0408">Iron</keyword>
<dbReference type="InterPro" id="IPR006311">
    <property type="entry name" value="TAT_signal"/>
</dbReference>
<proteinExistence type="predicted"/>
<dbReference type="STRING" id="1519643.SAMN06295933_3616"/>
<dbReference type="PROSITE" id="PS51318">
    <property type="entry name" value="TAT"/>
    <property type="match status" value="1"/>
</dbReference>
<feature type="signal peptide" evidence="2">
    <location>
        <begin position="1"/>
        <end position="26"/>
    </location>
</feature>
<evidence type="ECO:0000313" key="3">
    <source>
        <dbReference type="EMBL" id="SMF44843.1"/>
    </source>
</evidence>
<dbReference type="Proteomes" id="UP000192906">
    <property type="component" value="Unassembled WGS sequence"/>
</dbReference>
<dbReference type="OrthoDB" id="1624022at2"/>
<keyword evidence="1" id="KW-0479">Metal-binding</keyword>
<evidence type="ECO:0000256" key="2">
    <source>
        <dbReference type="SAM" id="SignalP"/>
    </source>
</evidence>
<feature type="chain" id="PRO_5012755928" description="Tat (Twin-arginine translocation) pathway signal sequence" evidence="2">
    <location>
        <begin position="27"/>
        <end position="370"/>
    </location>
</feature>
<organism evidence="3 4">
    <name type="scientific">Desulfovibrio gilichinskyi</name>
    <dbReference type="NCBI Taxonomy" id="1519643"/>
    <lineage>
        <taxon>Bacteria</taxon>
        <taxon>Pseudomonadati</taxon>
        <taxon>Thermodesulfobacteriota</taxon>
        <taxon>Desulfovibrionia</taxon>
        <taxon>Desulfovibrionales</taxon>
        <taxon>Desulfovibrionaceae</taxon>
        <taxon>Desulfovibrio</taxon>
    </lineage>
</organism>
<evidence type="ECO:0008006" key="5">
    <source>
        <dbReference type="Google" id="ProtNLM"/>
    </source>
</evidence>
<keyword evidence="2" id="KW-0732">Signal</keyword>
<reference evidence="4" key="1">
    <citation type="submission" date="2017-04" db="EMBL/GenBank/DDBJ databases">
        <authorList>
            <person name="Varghese N."/>
            <person name="Submissions S."/>
        </authorList>
    </citation>
    <scope>NUCLEOTIDE SEQUENCE [LARGE SCALE GENOMIC DNA]</scope>
    <source>
        <strain evidence="4">K3S</strain>
    </source>
</reference>
<dbReference type="EMBL" id="FWZU01000010">
    <property type="protein sequence ID" value="SMF44843.1"/>
    <property type="molecule type" value="Genomic_DNA"/>
</dbReference>
<dbReference type="GO" id="GO:0051536">
    <property type="term" value="F:iron-sulfur cluster binding"/>
    <property type="evidence" value="ECO:0007669"/>
    <property type="project" value="UniProtKB-KW"/>
</dbReference>
<keyword evidence="1" id="KW-0411">Iron-sulfur</keyword>
<keyword evidence="4" id="KW-1185">Reference proteome</keyword>